<reference evidence="2" key="1">
    <citation type="submission" date="2025-08" db="UniProtKB">
        <authorList>
            <consortium name="Ensembl"/>
        </authorList>
    </citation>
    <scope>IDENTIFICATION</scope>
</reference>
<keyword evidence="1" id="KW-0472">Membrane</keyword>
<evidence type="ECO:0008006" key="4">
    <source>
        <dbReference type="Google" id="ProtNLM"/>
    </source>
</evidence>
<dbReference type="AlphaFoldDB" id="A0A8C9EP42"/>
<accession>A0A8C9EP42</accession>
<evidence type="ECO:0000313" key="2">
    <source>
        <dbReference type="Ensembl" id="ENSPSTP00000003655.1"/>
    </source>
</evidence>
<evidence type="ECO:0000313" key="3">
    <source>
        <dbReference type="Proteomes" id="UP000694428"/>
    </source>
</evidence>
<reference evidence="2" key="2">
    <citation type="submission" date="2025-09" db="UniProtKB">
        <authorList>
            <consortium name="Ensembl"/>
        </authorList>
    </citation>
    <scope>IDENTIFICATION</scope>
</reference>
<keyword evidence="1" id="KW-0812">Transmembrane</keyword>
<dbReference type="Ensembl" id="ENSPSTT00000003835.1">
    <property type="protein sequence ID" value="ENSPSTP00000003655.1"/>
    <property type="gene ID" value="ENSPSTG00000002664.1"/>
</dbReference>
<dbReference type="Proteomes" id="UP000694428">
    <property type="component" value="Unplaced"/>
</dbReference>
<keyword evidence="1" id="KW-1133">Transmembrane helix</keyword>
<feature type="transmembrane region" description="Helical" evidence="1">
    <location>
        <begin position="35"/>
        <end position="57"/>
    </location>
</feature>
<name>A0A8C9EP42_PAVCR</name>
<protein>
    <recommendedName>
        <fullName evidence="4">Transmembrane protein</fullName>
    </recommendedName>
</protein>
<organism evidence="2 3">
    <name type="scientific">Pavo cristatus</name>
    <name type="common">Indian peafowl</name>
    <name type="synonym">Blue peafowl</name>
    <dbReference type="NCBI Taxonomy" id="9049"/>
    <lineage>
        <taxon>Eukaryota</taxon>
        <taxon>Metazoa</taxon>
        <taxon>Chordata</taxon>
        <taxon>Craniata</taxon>
        <taxon>Vertebrata</taxon>
        <taxon>Euteleostomi</taxon>
        <taxon>Archelosauria</taxon>
        <taxon>Archosauria</taxon>
        <taxon>Dinosauria</taxon>
        <taxon>Saurischia</taxon>
        <taxon>Theropoda</taxon>
        <taxon>Coelurosauria</taxon>
        <taxon>Aves</taxon>
        <taxon>Neognathae</taxon>
        <taxon>Galloanserae</taxon>
        <taxon>Galliformes</taxon>
        <taxon>Phasianidae</taxon>
        <taxon>Phasianinae</taxon>
        <taxon>Pavo</taxon>
    </lineage>
</organism>
<keyword evidence="3" id="KW-1185">Reference proteome</keyword>
<sequence>MGWITQQASFSFKTRWKKKLQSNLSLSPSPSFPLFLPYSFCSLFLPSSLFFLTLEILRKLYERIRLPVVPMYGWFPVKLRTFIGEPIPYDPDMTAEELTAKVR</sequence>
<proteinExistence type="predicted"/>
<evidence type="ECO:0000256" key="1">
    <source>
        <dbReference type="SAM" id="Phobius"/>
    </source>
</evidence>